<organism evidence="1 2">
    <name type="scientific">Hygrophoropsis aurantiaca</name>
    <dbReference type="NCBI Taxonomy" id="72124"/>
    <lineage>
        <taxon>Eukaryota</taxon>
        <taxon>Fungi</taxon>
        <taxon>Dikarya</taxon>
        <taxon>Basidiomycota</taxon>
        <taxon>Agaricomycotina</taxon>
        <taxon>Agaricomycetes</taxon>
        <taxon>Agaricomycetidae</taxon>
        <taxon>Boletales</taxon>
        <taxon>Coniophorineae</taxon>
        <taxon>Hygrophoropsidaceae</taxon>
        <taxon>Hygrophoropsis</taxon>
    </lineage>
</organism>
<evidence type="ECO:0000313" key="1">
    <source>
        <dbReference type="EMBL" id="KAH7905727.1"/>
    </source>
</evidence>
<evidence type="ECO:0000313" key="2">
    <source>
        <dbReference type="Proteomes" id="UP000790377"/>
    </source>
</evidence>
<name>A0ACB7ZXX0_9AGAM</name>
<sequence length="697" mass="76971">MVDTHIVDKKQTFSSFSHLLDPRILRALADMGFARPTLVQAKAIPLALESRDILARARTGSGKTAAYCIPVVQKILSAKSCMPPSDAAFQSTRALILVPTRELAEQVSACLRSLVVYCEKEVFIANIAAGATTHLQRTLLADKPDIVISTPARALGLLQSKALSLLHLDAFVIDEADLILSYGHDEDIQAIFQGGVNGNATAVVDNGSALTSGTRGPSTYLPKVYQSFLMSATMTDDVEVLKRLALRNPAILKLEEGEAEASSLTQYYVRTSEVDKFLLTYVILKLRLIQGKTLIFVSGVERAFRLRLFLEQFGIRSCVLNSEMPLNARYHTVQEFNKGVYEYIIASDESADDAEPNMDEEGQSEPDDEAGEGGENDANEEKGEEQGNEQEDIQEDGQEFEDKVSVSKKSHQSNTTNMPQKSGINSIIQPSKLKKSKTKRNNPKEYAPSRGIDFHALACVLNFDLPTSSRAYTHRIGRTARAGRSGTALSYVVPQEEFGRDKVVGGVESTRRDEHVWGNISRKYGEMGTVVGNAEQGKGNTGAIKEYKFDMRQVEAFRYRMEDALRTVTRSAIKEARIKELKAEILNSERLKAHFEDNPLDLEYLRHDKPLHPARVQPHMKHVPKYLLPRATGPPISGGSNSILENRVGDPAAVHIADNKPGFIPFKKTFVRGRGRGRGGGCGYSGKKKSDPLRKFC</sequence>
<dbReference type="EMBL" id="MU268134">
    <property type="protein sequence ID" value="KAH7905727.1"/>
    <property type="molecule type" value="Genomic_DNA"/>
</dbReference>
<keyword evidence="2" id="KW-1185">Reference proteome</keyword>
<reference evidence="1" key="1">
    <citation type="journal article" date="2021" name="New Phytol.">
        <title>Evolutionary innovations through gain and loss of genes in the ectomycorrhizal Boletales.</title>
        <authorList>
            <person name="Wu G."/>
            <person name="Miyauchi S."/>
            <person name="Morin E."/>
            <person name="Kuo A."/>
            <person name="Drula E."/>
            <person name="Varga T."/>
            <person name="Kohler A."/>
            <person name="Feng B."/>
            <person name="Cao Y."/>
            <person name="Lipzen A."/>
            <person name="Daum C."/>
            <person name="Hundley H."/>
            <person name="Pangilinan J."/>
            <person name="Johnson J."/>
            <person name="Barry K."/>
            <person name="LaButti K."/>
            <person name="Ng V."/>
            <person name="Ahrendt S."/>
            <person name="Min B."/>
            <person name="Choi I.G."/>
            <person name="Park H."/>
            <person name="Plett J.M."/>
            <person name="Magnuson J."/>
            <person name="Spatafora J.W."/>
            <person name="Nagy L.G."/>
            <person name="Henrissat B."/>
            <person name="Grigoriev I.V."/>
            <person name="Yang Z.L."/>
            <person name="Xu J."/>
            <person name="Martin F.M."/>
        </authorList>
    </citation>
    <scope>NUCLEOTIDE SEQUENCE</scope>
    <source>
        <strain evidence="1">ATCC 28755</strain>
    </source>
</reference>
<dbReference type="Proteomes" id="UP000790377">
    <property type="component" value="Unassembled WGS sequence"/>
</dbReference>
<gene>
    <name evidence="1" type="ORF">BJ138DRAFT_1138188</name>
</gene>
<accession>A0ACB7ZXX0</accession>
<proteinExistence type="predicted"/>
<keyword evidence="1" id="KW-0378">Hydrolase</keyword>
<protein>
    <submittedName>
        <fullName evidence="1">P-loop containing nucleoside triphosphate hydrolase protein</fullName>
    </submittedName>
</protein>
<comment type="caution">
    <text evidence="1">The sequence shown here is derived from an EMBL/GenBank/DDBJ whole genome shotgun (WGS) entry which is preliminary data.</text>
</comment>